<dbReference type="GO" id="GO:0030378">
    <property type="term" value="F:serine racemase activity"/>
    <property type="evidence" value="ECO:0007669"/>
    <property type="project" value="TreeGrafter"/>
</dbReference>
<proteinExistence type="inferred from homology"/>
<dbReference type="PANTHER" id="PTHR43050:SF1">
    <property type="entry name" value="SERINE RACEMASE"/>
    <property type="match status" value="1"/>
</dbReference>
<keyword evidence="7" id="KW-1185">Reference proteome</keyword>
<dbReference type="KEGG" id="spon:HME9304_02028"/>
<gene>
    <name evidence="6" type="primary">ilvA</name>
    <name evidence="6" type="ORF">HME9304_02028</name>
</gene>
<dbReference type="InterPro" id="IPR036052">
    <property type="entry name" value="TrpB-like_PALP_sf"/>
</dbReference>
<dbReference type="OrthoDB" id="9811476at2"/>
<dbReference type="Pfam" id="PF00291">
    <property type="entry name" value="PALP"/>
    <property type="match status" value="1"/>
</dbReference>
<dbReference type="GO" id="GO:0004794">
    <property type="term" value="F:threonine deaminase activity"/>
    <property type="evidence" value="ECO:0007669"/>
    <property type="project" value="UniProtKB-EC"/>
</dbReference>
<evidence type="ECO:0000259" key="5">
    <source>
        <dbReference type="Pfam" id="PF00291"/>
    </source>
</evidence>
<evidence type="ECO:0000256" key="3">
    <source>
        <dbReference type="ARBA" id="ARBA00022898"/>
    </source>
</evidence>
<dbReference type="FunFam" id="3.40.50.1100:FF:000007">
    <property type="entry name" value="L-threonine dehydratase catabolic TdcB"/>
    <property type="match status" value="1"/>
</dbReference>
<dbReference type="SUPFAM" id="SSF53686">
    <property type="entry name" value="Tryptophan synthase beta subunit-like PLP-dependent enzymes"/>
    <property type="match status" value="1"/>
</dbReference>
<comment type="cofactor">
    <cofactor evidence="1">
        <name>pyridoxal 5'-phosphate</name>
        <dbReference type="ChEBI" id="CHEBI:597326"/>
    </cofactor>
</comment>
<evidence type="ECO:0000256" key="4">
    <source>
        <dbReference type="ARBA" id="ARBA00023239"/>
    </source>
</evidence>
<dbReference type="RefSeq" id="WP_112379787.1">
    <property type="nucleotide sequence ID" value="NZ_CP030104.1"/>
</dbReference>
<dbReference type="InterPro" id="IPR001926">
    <property type="entry name" value="TrpB-like_PALP"/>
</dbReference>
<dbReference type="GO" id="GO:0003941">
    <property type="term" value="F:L-serine ammonia-lyase activity"/>
    <property type="evidence" value="ECO:0007669"/>
    <property type="project" value="TreeGrafter"/>
</dbReference>
<keyword evidence="3" id="KW-0663">Pyridoxal phosphate</keyword>
<evidence type="ECO:0000313" key="6">
    <source>
        <dbReference type="EMBL" id="AWX45020.1"/>
    </source>
</evidence>
<feature type="domain" description="Tryptophan synthase beta chain-like PALP" evidence="5">
    <location>
        <begin position="14"/>
        <end position="301"/>
    </location>
</feature>
<keyword evidence="4 6" id="KW-0456">Lyase</keyword>
<comment type="similarity">
    <text evidence="2">Belongs to the serine/threonine dehydratase family.</text>
</comment>
<dbReference type="GO" id="GO:0005524">
    <property type="term" value="F:ATP binding"/>
    <property type="evidence" value="ECO:0007669"/>
    <property type="project" value="TreeGrafter"/>
</dbReference>
<evidence type="ECO:0000256" key="1">
    <source>
        <dbReference type="ARBA" id="ARBA00001933"/>
    </source>
</evidence>
<dbReference type="EMBL" id="CP030104">
    <property type="protein sequence ID" value="AWX45020.1"/>
    <property type="molecule type" value="Genomic_DNA"/>
</dbReference>
<dbReference type="Proteomes" id="UP000248536">
    <property type="component" value="Chromosome"/>
</dbReference>
<dbReference type="Gene3D" id="3.40.50.1100">
    <property type="match status" value="2"/>
</dbReference>
<dbReference type="GO" id="GO:0018114">
    <property type="term" value="F:threonine racemase activity"/>
    <property type="evidence" value="ECO:0007669"/>
    <property type="project" value="TreeGrafter"/>
</dbReference>
<sequence length="311" mass="33839">MDKHKLIECHERIKPFIHNTPVLHSRLIDGIASSTIFFKCENFQRMGAFKMRGAANAIMQLSEGQKQNGVVTHSSGNFAQALSLAAQSLGVTAYIVMPSNAPQVKKDAVKEYGGRIFECEPTLLARKTATKKIQQEKGATFLHPSNDDAVIIGQGTACKELLELHPNLDYVFAPVGGGGLIAGTALAANYFGNNCKVIGGEPFEADDAYRSLLSGTIETNTTTNTIADGLKTQLGDRNFPIIQEYVERIVRVSEEEIISSMRIIWERLKIVCEPSCAVALAAVLKEKEVFRSKKIGVIISGGNVDLGKLPF</sequence>
<dbReference type="AlphaFoldDB" id="A0A2Z4LTJ0"/>
<dbReference type="GO" id="GO:0070179">
    <property type="term" value="P:D-serine biosynthetic process"/>
    <property type="evidence" value="ECO:0007669"/>
    <property type="project" value="TreeGrafter"/>
</dbReference>
<protein>
    <submittedName>
        <fullName evidence="6">Threonine ammonia-lyase</fullName>
        <ecNumber evidence="6">4.3.1.19</ecNumber>
    </submittedName>
</protein>
<evidence type="ECO:0000313" key="7">
    <source>
        <dbReference type="Proteomes" id="UP000248536"/>
    </source>
</evidence>
<dbReference type="GO" id="GO:0030170">
    <property type="term" value="F:pyridoxal phosphate binding"/>
    <property type="evidence" value="ECO:0007669"/>
    <property type="project" value="TreeGrafter"/>
</dbReference>
<dbReference type="PANTHER" id="PTHR43050">
    <property type="entry name" value="SERINE / THREONINE RACEMASE FAMILY MEMBER"/>
    <property type="match status" value="1"/>
</dbReference>
<evidence type="ECO:0000256" key="2">
    <source>
        <dbReference type="ARBA" id="ARBA00010869"/>
    </source>
</evidence>
<dbReference type="GO" id="GO:0000287">
    <property type="term" value="F:magnesium ion binding"/>
    <property type="evidence" value="ECO:0007669"/>
    <property type="project" value="TreeGrafter"/>
</dbReference>
<name>A0A2Z4LTJ0_9FLAO</name>
<dbReference type="CDD" id="cd01562">
    <property type="entry name" value="Thr-dehyd"/>
    <property type="match status" value="1"/>
</dbReference>
<organism evidence="6 7">
    <name type="scientific">Flagellimonas maritima</name>
    <dbReference type="NCBI Taxonomy" id="1383885"/>
    <lineage>
        <taxon>Bacteria</taxon>
        <taxon>Pseudomonadati</taxon>
        <taxon>Bacteroidota</taxon>
        <taxon>Flavobacteriia</taxon>
        <taxon>Flavobacteriales</taxon>
        <taxon>Flavobacteriaceae</taxon>
        <taxon>Flagellimonas</taxon>
    </lineage>
</organism>
<dbReference type="EC" id="4.3.1.19" evidence="6"/>
<reference evidence="6 7" key="1">
    <citation type="submission" date="2018-06" db="EMBL/GenBank/DDBJ databases">
        <title>Spongiibacterium sp. HME9304 Genome sequencing and assembly.</title>
        <authorList>
            <person name="Kang H."/>
            <person name="Kim H."/>
            <person name="Joh K."/>
        </authorList>
    </citation>
    <scope>NUCLEOTIDE SEQUENCE [LARGE SCALE GENOMIC DNA]</scope>
    <source>
        <strain evidence="6 7">HME9304</strain>
    </source>
</reference>
<accession>A0A2Z4LTJ0</accession>